<gene>
    <name evidence="1" type="ORF">LCGC14_1518730</name>
</gene>
<dbReference type="EMBL" id="LAZR01011238">
    <property type="protein sequence ID" value="KKM62726.1"/>
    <property type="molecule type" value="Genomic_DNA"/>
</dbReference>
<organism evidence="1">
    <name type="scientific">marine sediment metagenome</name>
    <dbReference type="NCBI Taxonomy" id="412755"/>
    <lineage>
        <taxon>unclassified sequences</taxon>
        <taxon>metagenomes</taxon>
        <taxon>ecological metagenomes</taxon>
    </lineage>
</organism>
<comment type="caution">
    <text evidence="1">The sequence shown here is derived from an EMBL/GenBank/DDBJ whole genome shotgun (WGS) entry which is preliminary data.</text>
</comment>
<dbReference type="AlphaFoldDB" id="A0A0F9JK34"/>
<name>A0A0F9JK34_9ZZZZ</name>
<proteinExistence type="predicted"/>
<sequence length="58" mass="6948">MYKIAMIQQLEIQNGCSLGMNLFDMSMHHKIINQGFATKRTFDHFMFELKKMYLNIVF</sequence>
<reference evidence="1" key="1">
    <citation type="journal article" date="2015" name="Nature">
        <title>Complex archaea that bridge the gap between prokaryotes and eukaryotes.</title>
        <authorList>
            <person name="Spang A."/>
            <person name="Saw J.H."/>
            <person name="Jorgensen S.L."/>
            <person name="Zaremba-Niedzwiedzka K."/>
            <person name="Martijn J."/>
            <person name="Lind A.E."/>
            <person name="van Eijk R."/>
            <person name="Schleper C."/>
            <person name="Guy L."/>
            <person name="Ettema T.J."/>
        </authorList>
    </citation>
    <scope>NUCLEOTIDE SEQUENCE</scope>
</reference>
<accession>A0A0F9JK34</accession>
<evidence type="ECO:0000313" key="1">
    <source>
        <dbReference type="EMBL" id="KKM62726.1"/>
    </source>
</evidence>
<protein>
    <submittedName>
        <fullName evidence="1">Uncharacterized protein</fullName>
    </submittedName>
</protein>